<accession>A0A6J7DPD1</accession>
<dbReference type="PANTHER" id="PTHR10151">
    <property type="entry name" value="ECTONUCLEOTIDE PYROPHOSPHATASE/PHOSPHODIESTERASE"/>
    <property type="match status" value="1"/>
</dbReference>
<name>A0A6J7DPD1_9ZZZZ</name>
<dbReference type="SUPFAM" id="SSF53649">
    <property type="entry name" value="Alkaline phosphatase-like"/>
    <property type="match status" value="1"/>
</dbReference>
<sequence>MKSKILLIGIDGLNLNSALEASPAIAALKDTAYFSELTMQPPTWSGPSWSTLLTGTTHEQHGVRDNSFMGHRLLYFPDLLSLAYYQDQSTTTFAAAGWPPLVDPAGHAPVIQERREQQKAFRHRVIVRDGETYGYTLIDAQIQDAALYAIGNHGPDVSFVYFCGVDEAGHVYGSVGPEYKEAIARIDTYVDNLLKAVQVRSEQGEPWLVVITTDHGHLDAGGHGGDTPQERASFVFAQGFGRPNPTWPQRIEPHDLTPLLIAERAG</sequence>
<dbReference type="Gene3D" id="3.40.720.10">
    <property type="entry name" value="Alkaline Phosphatase, subunit A"/>
    <property type="match status" value="1"/>
</dbReference>
<dbReference type="GO" id="GO:0016787">
    <property type="term" value="F:hydrolase activity"/>
    <property type="evidence" value="ECO:0007669"/>
    <property type="project" value="UniProtKB-ARBA"/>
</dbReference>
<dbReference type="Pfam" id="PF01663">
    <property type="entry name" value="Phosphodiest"/>
    <property type="match status" value="1"/>
</dbReference>
<gene>
    <name evidence="1" type="ORF">UFOPK3342_00926</name>
</gene>
<dbReference type="InterPro" id="IPR017850">
    <property type="entry name" value="Alkaline_phosphatase_core_sf"/>
</dbReference>
<organism evidence="1">
    <name type="scientific">freshwater metagenome</name>
    <dbReference type="NCBI Taxonomy" id="449393"/>
    <lineage>
        <taxon>unclassified sequences</taxon>
        <taxon>metagenomes</taxon>
        <taxon>ecological metagenomes</taxon>
    </lineage>
</organism>
<reference evidence="1" key="1">
    <citation type="submission" date="2020-05" db="EMBL/GenBank/DDBJ databases">
        <authorList>
            <person name="Chiriac C."/>
            <person name="Salcher M."/>
            <person name="Ghai R."/>
            <person name="Kavagutti S V."/>
        </authorList>
    </citation>
    <scope>NUCLEOTIDE SEQUENCE</scope>
</reference>
<dbReference type="InterPro" id="IPR002591">
    <property type="entry name" value="Phosphodiest/P_Trfase"/>
</dbReference>
<dbReference type="AlphaFoldDB" id="A0A6J7DPD1"/>
<evidence type="ECO:0000313" key="1">
    <source>
        <dbReference type="EMBL" id="CAB4870149.1"/>
    </source>
</evidence>
<proteinExistence type="predicted"/>
<dbReference type="PANTHER" id="PTHR10151:SF120">
    <property type="entry name" value="BIS(5'-ADENOSYL)-TRIPHOSPHATASE"/>
    <property type="match status" value="1"/>
</dbReference>
<dbReference type="EMBL" id="CAFBLH010000027">
    <property type="protein sequence ID" value="CAB4870149.1"/>
    <property type="molecule type" value="Genomic_DNA"/>
</dbReference>
<protein>
    <submittedName>
        <fullName evidence="1">Unannotated protein</fullName>
    </submittedName>
</protein>